<dbReference type="InterPro" id="IPR035896">
    <property type="entry name" value="AN1-like_Znf"/>
</dbReference>
<keyword evidence="2" id="KW-0479">Metal-binding</keyword>
<comment type="function">
    <text evidence="1">May be involved in environmental stress response.</text>
</comment>
<proteinExistence type="predicted"/>
<keyword evidence="3 5" id="KW-0863">Zinc-finger</keyword>
<dbReference type="SUPFAM" id="SSF118310">
    <property type="entry name" value="AN1-like Zinc finger"/>
    <property type="match status" value="1"/>
</dbReference>
<dbReference type="SMART" id="SM00154">
    <property type="entry name" value="ZnF_AN1"/>
    <property type="match status" value="1"/>
</dbReference>
<dbReference type="PANTHER" id="PTHR10634:SF124">
    <property type="entry name" value="ZINC FINGER A20 AND AN1 DOMAIN-CONTAINING STRESS-ASSOCIATED PROTEIN 8-RELATED"/>
    <property type="match status" value="1"/>
</dbReference>
<dbReference type="InterPro" id="IPR000058">
    <property type="entry name" value="Znf_AN1"/>
</dbReference>
<protein>
    <recommendedName>
        <fullName evidence="6">AN1-type domain-containing protein</fullName>
    </recommendedName>
</protein>
<accession>A0A7J6E8T7</accession>
<dbReference type="GO" id="GO:0008270">
    <property type="term" value="F:zinc ion binding"/>
    <property type="evidence" value="ECO:0007669"/>
    <property type="project" value="UniProtKB-KW"/>
</dbReference>
<dbReference type="PANTHER" id="PTHR10634">
    <property type="entry name" value="AN1-TYPE ZINC FINGER PROTEIN"/>
    <property type="match status" value="1"/>
</dbReference>
<evidence type="ECO:0000313" key="8">
    <source>
        <dbReference type="EMBL" id="KAF4354837.1"/>
    </source>
</evidence>
<dbReference type="EMBL" id="JAATIP010000275">
    <property type="protein sequence ID" value="KAF4354837.1"/>
    <property type="molecule type" value="Genomic_DNA"/>
</dbReference>
<dbReference type="Pfam" id="PF01428">
    <property type="entry name" value="zf-AN1"/>
    <property type="match status" value="1"/>
</dbReference>
<evidence type="ECO:0000256" key="3">
    <source>
        <dbReference type="ARBA" id="ARBA00022771"/>
    </source>
</evidence>
<dbReference type="AlphaFoldDB" id="A0A7J6E8T7"/>
<dbReference type="PROSITE" id="PS51039">
    <property type="entry name" value="ZF_AN1"/>
    <property type="match status" value="1"/>
</dbReference>
<gene>
    <name evidence="7" type="ORF">F8388_018040</name>
    <name evidence="8" type="ORF">F8388_018041</name>
</gene>
<evidence type="ECO:0000256" key="2">
    <source>
        <dbReference type="ARBA" id="ARBA00022723"/>
    </source>
</evidence>
<dbReference type="InterPro" id="IPR050652">
    <property type="entry name" value="AN1_A20_ZnFinger"/>
</dbReference>
<evidence type="ECO:0000313" key="9">
    <source>
        <dbReference type="Proteomes" id="UP000525078"/>
    </source>
</evidence>
<dbReference type="Gene3D" id="4.10.1110.10">
    <property type="entry name" value="AN1-like Zinc finger"/>
    <property type="match status" value="1"/>
</dbReference>
<evidence type="ECO:0000256" key="4">
    <source>
        <dbReference type="ARBA" id="ARBA00022833"/>
    </source>
</evidence>
<evidence type="ECO:0000259" key="6">
    <source>
        <dbReference type="PROSITE" id="PS51039"/>
    </source>
</evidence>
<sequence length="117" mass="13192">MCSKCYINFLTHESKIHIDFSVTAKHDDDNDGGVSTTGSVCVSDNKVVIKDFKISKNRCKHCNKKIGLTGFSCRCGHAYCNHHRLPEEHACTYDFKTNAPSNPNLVFICADKMKHRL</sequence>
<dbReference type="EMBL" id="JAATIP010000275">
    <property type="protein sequence ID" value="KAF4354836.1"/>
    <property type="molecule type" value="Genomic_DNA"/>
</dbReference>
<organism evidence="8 9">
    <name type="scientific">Cannabis sativa</name>
    <name type="common">Hemp</name>
    <name type="synonym">Marijuana</name>
    <dbReference type="NCBI Taxonomy" id="3483"/>
    <lineage>
        <taxon>Eukaryota</taxon>
        <taxon>Viridiplantae</taxon>
        <taxon>Streptophyta</taxon>
        <taxon>Embryophyta</taxon>
        <taxon>Tracheophyta</taxon>
        <taxon>Spermatophyta</taxon>
        <taxon>Magnoliopsida</taxon>
        <taxon>eudicotyledons</taxon>
        <taxon>Gunneridae</taxon>
        <taxon>Pentapetalae</taxon>
        <taxon>rosids</taxon>
        <taxon>fabids</taxon>
        <taxon>Rosales</taxon>
        <taxon>Cannabaceae</taxon>
        <taxon>Cannabis</taxon>
    </lineage>
</organism>
<keyword evidence="4" id="KW-0862">Zinc</keyword>
<dbReference type="Proteomes" id="UP000525078">
    <property type="component" value="Unassembled WGS sequence"/>
</dbReference>
<name>A0A7J6E8T7_CANSA</name>
<evidence type="ECO:0000313" key="7">
    <source>
        <dbReference type="EMBL" id="KAF4354836.1"/>
    </source>
</evidence>
<evidence type="ECO:0000256" key="1">
    <source>
        <dbReference type="ARBA" id="ARBA00003732"/>
    </source>
</evidence>
<comment type="caution">
    <text evidence="8">The sequence shown here is derived from an EMBL/GenBank/DDBJ whole genome shotgun (WGS) entry which is preliminary data.</text>
</comment>
<evidence type="ECO:0000256" key="5">
    <source>
        <dbReference type="PROSITE-ProRule" id="PRU00449"/>
    </source>
</evidence>
<reference evidence="8 9" key="1">
    <citation type="journal article" date="2020" name="bioRxiv">
        <title>Sequence and annotation of 42 cannabis genomes reveals extensive copy number variation in cannabinoid synthesis and pathogen resistance genes.</title>
        <authorList>
            <person name="Mckernan K.J."/>
            <person name="Helbert Y."/>
            <person name="Kane L.T."/>
            <person name="Ebling H."/>
            <person name="Zhang L."/>
            <person name="Liu B."/>
            <person name="Eaton Z."/>
            <person name="Mclaughlin S."/>
            <person name="Kingan S."/>
            <person name="Baybayan P."/>
            <person name="Concepcion G."/>
            <person name="Jordan M."/>
            <person name="Riva A."/>
            <person name="Barbazuk W."/>
            <person name="Harkins T."/>
        </authorList>
    </citation>
    <scope>NUCLEOTIDE SEQUENCE [LARGE SCALE GENOMIC DNA]</scope>
    <source>
        <strain evidence="9">cv. Jamaican Lion 4</strain>
        <strain evidence="8">Mother</strain>
        <tissue evidence="8">Leaf</tissue>
    </source>
</reference>
<feature type="domain" description="AN1-type" evidence="6">
    <location>
        <begin position="53"/>
        <end position="99"/>
    </location>
</feature>